<comment type="caution">
    <text evidence="3">The sequence shown here is derived from an EMBL/GenBank/DDBJ whole genome shotgun (WGS) entry which is preliminary data.</text>
</comment>
<evidence type="ECO:0000313" key="3">
    <source>
        <dbReference type="EMBL" id="KAG0251307.1"/>
    </source>
</evidence>
<feature type="compositionally biased region" description="Basic residues" evidence="2">
    <location>
        <begin position="122"/>
        <end position="131"/>
    </location>
</feature>
<proteinExistence type="predicted"/>
<evidence type="ECO:0000256" key="1">
    <source>
        <dbReference type="SAM" id="Coils"/>
    </source>
</evidence>
<feature type="compositionally biased region" description="Basic and acidic residues" evidence="2">
    <location>
        <begin position="40"/>
        <end position="50"/>
    </location>
</feature>
<evidence type="ECO:0000256" key="2">
    <source>
        <dbReference type="SAM" id="MobiDB-lite"/>
    </source>
</evidence>
<dbReference type="AlphaFoldDB" id="A0A9P6PQG3"/>
<feature type="compositionally biased region" description="Polar residues" evidence="2">
    <location>
        <begin position="430"/>
        <end position="442"/>
    </location>
</feature>
<dbReference type="Proteomes" id="UP000807716">
    <property type="component" value="Unassembled WGS sequence"/>
</dbReference>
<keyword evidence="1" id="KW-0175">Coiled coil</keyword>
<feature type="compositionally biased region" description="Low complexity" evidence="2">
    <location>
        <begin position="263"/>
        <end position="284"/>
    </location>
</feature>
<evidence type="ECO:0000313" key="4">
    <source>
        <dbReference type="Proteomes" id="UP000807716"/>
    </source>
</evidence>
<dbReference type="OrthoDB" id="2435257at2759"/>
<protein>
    <submittedName>
        <fullName evidence="3">Uncharacterized protein</fullName>
    </submittedName>
</protein>
<accession>A0A9P6PQG3</accession>
<feature type="region of interest" description="Disordered" evidence="2">
    <location>
        <begin position="415"/>
        <end position="442"/>
    </location>
</feature>
<name>A0A9P6PQG3_9FUNG</name>
<feature type="region of interest" description="Disordered" evidence="2">
    <location>
        <begin position="1"/>
        <end position="145"/>
    </location>
</feature>
<dbReference type="EMBL" id="JAAAJB010000767">
    <property type="protein sequence ID" value="KAG0251307.1"/>
    <property type="molecule type" value="Genomic_DNA"/>
</dbReference>
<organism evidence="3 4">
    <name type="scientific">Actinomortierella ambigua</name>
    <dbReference type="NCBI Taxonomy" id="1343610"/>
    <lineage>
        <taxon>Eukaryota</taxon>
        <taxon>Fungi</taxon>
        <taxon>Fungi incertae sedis</taxon>
        <taxon>Mucoromycota</taxon>
        <taxon>Mortierellomycotina</taxon>
        <taxon>Mortierellomycetes</taxon>
        <taxon>Mortierellales</taxon>
        <taxon>Mortierellaceae</taxon>
        <taxon>Actinomortierella</taxon>
    </lineage>
</organism>
<feature type="compositionally biased region" description="Basic residues" evidence="2">
    <location>
        <begin position="102"/>
        <end position="111"/>
    </location>
</feature>
<feature type="coiled-coil region" evidence="1">
    <location>
        <begin position="203"/>
        <end position="230"/>
    </location>
</feature>
<keyword evidence="4" id="KW-1185">Reference proteome</keyword>
<sequence>MASSLMAIDYDSNSDSANDLDFEPESDLSQDSDFDSDSDLSVKDEQRETVDVTATAALESTDPSVLAPAPPTDSAEPKRRPKGRPRKVVEPGKTAATAAKAAKPRAKKPSATKRGDHPTPAKLKKGSKAAQKKNQSITEPHPMSVQGLLPMQSTQRLIDLNHPLETFRWRFSAFTPDFLKQHQERDKMSRDLRQAVEEMVGANTNANWRLQELDERVETSRQELRMTLDEISFRKSQLRDMSLMAVEMVKKLSSRRDSYHPTQQQQQQQRLEQRQQQQEQQIQRKPSLPEMGYDQPMDADHMDIDPVLPVAHNDAAAAPISAVGQAGDTFANLFASSSAGKDSHEGAQSRDSVNTDMADASSLHVAEPNIAEGGSASTKPDQATLRKDINEHLSGLNEYNIRSFLERMRQLELERREVWSSSSPSSPSSLENRQQDMQGLSL</sequence>
<feature type="region of interest" description="Disordered" evidence="2">
    <location>
        <begin position="338"/>
        <end position="357"/>
    </location>
</feature>
<reference evidence="3" key="1">
    <citation type="journal article" date="2020" name="Fungal Divers.">
        <title>Resolving the Mortierellaceae phylogeny through synthesis of multi-gene phylogenetics and phylogenomics.</title>
        <authorList>
            <person name="Vandepol N."/>
            <person name="Liber J."/>
            <person name="Desiro A."/>
            <person name="Na H."/>
            <person name="Kennedy M."/>
            <person name="Barry K."/>
            <person name="Grigoriev I.V."/>
            <person name="Miller A.N."/>
            <person name="O'Donnell K."/>
            <person name="Stajich J.E."/>
            <person name="Bonito G."/>
        </authorList>
    </citation>
    <scope>NUCLEOTIDE SEQUENCE</scope>
    <source>
        <strain evidence="3">BC1065</strain>
    </source>
</reference>
<feature type="compositionally biased region" description="Acidic residues" evidence="2">
    <location>
        <begin position="18"/>
        <end position="38"/>
    </location>
</feature>
<feature type="region of interest" description="Disordered" evidence="2">
    <location>
        <begin position="252"/>
        <end position="304"/>
    </location>
</feature>
<feature type="compositionally biased region" description="Low complexity" evidence="2">
    <location>
        <begin position="420"/>
        <end position="429"/>
    </location>
</feature>
<gene>
    <name evidence="3" type="ORF">DFQ27_008848</name>
</gene>